<evidence type="ECO:0000313" key="3">
    <source>
        <dbReference type="Proteomes" id="UP001189122"/>
    </source>
</evidence>
<sequence length="136" mass="14482">MRILGDSMPTLLPDCTTTSAPSFFRCHGLDLLAMAALHVVRAAEEKKESSGHHGSSFEDIDVDLLMEEENAGTGGGAEFFSAAGRTRRRRRTAVPPNTRTPFFSLGSGRPGVAAGCLPPQTAGLEVPISEMLINLQ</sequence>
<reference evidence="2 3" key="1">
    <citation type="submission" date="2019-12" db="EMBL/GenBank/DDBJ databases">
        <authorList>
            <person name="Scholz U."/>
            <person name="Mascher M."/>
            <person name="Fiebig A."/>
        </authorList>
    </citation>
    <scope>NUCLEOTIDE SEQUENCE</scope>
</reference>
<name>A0A7I8JB97_SPIIN</name>
<feature type="region of interest" description="Disordered" evidence="1">
    <location>
        <begin position="73"/>
        <end position="105"/>
    </location>
</feature>
<organism evidence="2">
    <name type="scientific">Spirodela intermedia</name>
    <name type="common">Intermediate duckweed</name>
    <dbReference type="NCBI Taxonomy" id="51605"/>
    <lineage>
        <taxon>Eukaryota</taxon>
        <taxon>Viridiplantae</taxon>
        <taxon>Streptophyta</taxon>
        <taxon>Embryophyta</taxon>
        <taxon>Tracheophyta</taxon>
        <taxon>Spermatophyta</taxon>
        <taxon>Magnoliopsida</taxon>
        <taxon>Liliopsida</taxon>
        <taxon>Araceae</taxon>
        <taxon>Lemnoideae</taxon>
        <taxon>Spirodela</taxon>
    </lineage>
</organism>
<dbReference type="EMBL" id="LR743597">
    <property type="protein sequence ID" value="CAA2628005.1"/>
    <property type="molecule type" value="Genomic_DNA"/>
</dbReference>
<dbReference type="AlphaFoldDB" id="A0A7I8JB97"/>
<proteinExistence type="predicted"/>
<evidence type="ECO:0000313" key="2">
    <source>
        <dbReference type="EMBL" id="CAA2628005.1"/>
    </source>
</evidence>
<dbReference type="Proteomes" id="UP001189122">
    <property type="component" value="Unassembled WGS sequence"/>
</dbReference>
<protein>
    <submittedName>
        <fullName evidence="2">Uncharacterized protein</fullName>
    </submittedName>
</protein>
<gene>
    <name evidence="2" type="ORF">SI7747_10013654</name>
</gene>
<keyword evidence="3" id="KW-1185">Reference proteome</keyword>
<evidence type="ECO:0000256" key="1">
    <source>
        <dbReference type="SAM" id="MobiDB-lite"/>
    </source>
</evidence>
<accession>A0A7I8JB97</accession>
<dbReference type="EMBL" id="CACRZD030000010">
    <property type="protein sequence ID" value="CAA6667261.1"/>
    <property type="molecule type" value="Genomic_DNA"/>
</dbReference>